<dbReference type="CDD" id="cd00693">
    <property type="entry name" value="secretory_peroxidase"/>
    <property type="match status" value="1"/>
</dbReference>
<feature type="disulfide bond" evidence="30">
    <location>
        <begin position="163"/>
        <end position="168"/>
    </location>
</feature>
<feature type="disulfide bond" evidence="30">
    <location>
        <begin position="130"/>
        <end position="209"/>
    </location>
</feature>
<evidence type="ECO:0000256" key="27">
    <source>
        <dbReference type="PIRSR" id="PIRSR600823-2"/>
    </source>
</evidence>
<dbReference type="GO" id="GO:0005840">
    <property type="term" value="C:ribosome"/>
    <property type="evidence" value="ECO:0007669"/>
    <property type="project" value="UniProtKB-KW"/>
</dbReference>
<comment type="similarity">
    <text evidence="6">Belongs to the peroxidase family. Ascorbate peroxidase subfamily.</text>
</comment>
<feature type="binding site" evidence="28">
    <location>
        <position position="340"/>
    </location>
    <ligand>
        <name>Ca(2+)</name>
        <dbReference type="ChEBI" id="CHEBI:29108"/>
        <label>2</label>
    </ligand>
</feature>
<keyword evidence="22" id="KW-0687">Ribonucleoprotein</keyword>
<evidence type="ECO:0000256" key="25">
    <source>
        <dbReference type="ARBA" id="ARBA00072322"/>
    </source>
</evidence>
<keyword evidence="10" id="KW-0964">Secreted</keyword>
<keyword evidence="15 28" id="KW-0106">Calcium</keyword>
<evidence type="ECO:0000256" key="18">
    <source>
        <dbReference type="ARBA" id="ARBA00023004"/>
    </source>
</evidence>
<dbReference type="GO" id="GO:0140825">
    <property type="term" value="F:lactoperoxidase activity"/>
    <property type="evidence" value="ECO:0007669"/>
    <property type="project" value="UniProtKB-EC"/>
</dbReference>
<feature type="binding site" evidence="28">
    <location>
        <position position="288"/>
    </location>
    <ligand>
        <name>Ca(2+)</name>
        <dbReference type="ChEBI" id="CHEBI:29108"/>
        <label>2</label>
    </ligand>
</feature>
<dbReference type="Pfam" id="PF01020">
    <property type="entry name" value="Ribosomal_L40e"/>
    <property type="match status" value="1"/>
</dbReference>
<accession>A0A8J5FYC7</accession>
<dbReference type="InterPro" id="IPR019793">
    <property type="entry name" value="Peroxidases_heam-ligand_BS"/>
</dbReference>
<feature type="domain" description="Ubiquitin-like" evidence="31">
    <location>
        <begin position="1"/>
        <end position="76"/>
    </location>
</feature>
<dbReference type="EMBL" id="JACMSC010000013">
    <property type="protein sequence ID" value="KAG6494482.1"/>
    <property type="molecule type" value="Genomic_DNA"/>
</dbReference>
<keyword evidence="17" id="KW-0560">Oxidoreductase</keyword>
<dbReference type="GO" id="GO:0042744">
    <property type="term" value="P:hydrogen peroxide catabolic process"/>
    <property type="evidence" value="ECO:0007669"/>
    <property type="project" value="UniProtKB-KW"/>
</dbReference>
<dbReference type="InterPro" id="IPR010255">
    <property type="entry name" value="Haem_peroxidase_sf"/>
</dbReference>
<keyword evidence="11" id="KW-0575">Peroxidase</keyword>
<evidence type="ECO:0000256" key="1">
    <source>
        <dbReference type="ARBA" id="ARBA00000189"/>
    </source>
</evidence>
<evidence type="ECO:0000313" key="34">
    <source>
        <dbReference type="Proteomes" id="UP000734854"/>
    </source>
</evidence>
<comment type="function">
    <text evidence="3">Removal of H(2)O(2), oxidation of toxic reductants, biosynthesis and degradation of lignin, suberization, auxin catabolism, response to environmental stresses such as wounding, pathogen attack and oxidative stress. These functions might be dependent on each isozyme/isoform in each plant tissue.</text>
</comment>
<evidence type="ECO:0000256" key="22">
    <source>
        <dbReference type="ARBA" id="ARBA00023274"/>
    </source>
</evidence>
<feature type="binding site" evidence="28">
    <location>
        <position position="167"/>
    </location>
    <ligand>
        <name>Ca(2+)</name>
        <dbReference type="ChEBI" id="CHEBI:29108"/>
        <label>1</label>
    </ligand>
</feature>
<evidence type="ECO:0000256" key="21">
    <source>
        <dbReference type="ARBA" id="ARBA00023242"/>
    </source>
</evidence>
<organism evidence="33 34">
    <name type="scientific">Zingiber officinale</name>
    <name type="common">Ginger</name>
    <name type="synonym">Amomum zingiber</name>
    <dbReference type="NCBI Taxonomy" id="94328"/>
    <lineage>
        <taxon>Eukaryota</taxon>
        <taxon>Viridiplantae</taxon>
        <taxon>Streptophyta</taxon>
        <taxon>Embryophyta</taxon>
        <taxon>Tracheophyta</taxon>
        <taxon>Spermatophyta</taxon>
        <taxon>Magnoliopsida</taxon>
        <taxon>Liliopsida</taxon>
        <taxon>Zingiberales</taxon>
        <taxon>Zingiberaceae</taxon>
        <taxon>Zingiber</taxon>
    </lineage>
</organism>
<dbReference type="InterPro" id="IPR033905">
    <property type="entry name" value="Secretory_peroxidase"/>
</dbReference>
<dbReference type="GO" id="GO:0006412">
    <property type="term" value="P:translation"/>
    <property type="evidence" value="ECO:0007669"/>
    <property type="project" value="InterPro"/>
</dbReference>
<dbReference type="Gene3D" id="1.10.520.10">
    <property type="match status" value="1"/>
</dbReference>
<dbReference type="GO" id="GO:0005737">
    <property type="term" value="C:cytoplasm"/>
    <property type="evidence" value="ECO:0007669"/>
    <property type="project" value="UniProtKB-SubCell"/>
</dbReference>
<evidence type="ECO:0000256" key="4">
    <source>
        <dbReference type="ARBA" id="ARBA00004123"/>
    </source>
</evidence>
<proteinExistence type="inferred from homology"/>
<feature type="binding site" evidence="28">
    <location>
        <position position="169"/>
    </location>
    <ligand>
        <name>Ca(2+)</name>
        <dbReference type="ChEBI" id="CHEBI:29108"/>
        <label>1</label>
    </ligand>
</feature>
<evidence type="ECO:0000256" key="19">
    <source>
        <dbReference type="ARBA" id="ARBA00023157"/>
    </source>
</evidence>
<evidence type="ECO:0000256" key="16">
    <source>
        <dbReference type="ARBA" id="ARBA00022980"/>
    </source>
</evidence>
<dbReference type="SUPFAM" id="SSF54236">
    <property type="entry name" value="Ubiquitin-like"/>
    <property type="match status" value="1"/>
</dbReference>
<dbReference type="PROSITE" id="PS00299">
    <property type="entry name" value="UBIQUITIN_1"/>
    <property type="match status" value="1"/>
</dbReference>
<feature type="binding site" evidence="28">
    <location>
        <position position="348"/>
    </location>
    <ligand>
        <name>Ca(2+)</name>
        <dbReference type="ChEBI" id="CHEBI:29108"/>
        <label>2</label>
    </ligand>
</feature>
<dbReference type="Gene3D" id="4.10.1060.50">
    <property type="match status" value="1"/>
</dbReference>
<feature type="binding site" evidence="27">
    <location>
        <position position="257"/>
    </location>
    <ligand>
        <name>substrate</name>
    </ligand>
</feature>
<dbReference type="AlphaFoldDB" id="A0A8J5FYC7"/>
<dbReference type="GO" id="GO:0046872">
    <property type="term" value="F:metal ion binding"/>
    <property type="evidence" value="ECO:0007669"/>
    <property type="project" value="UniProtKB-KW"/>
</dbReference>
<dbReference type="InterPro" id="IPR019794">
    <property type="entry name" value="Peroxidases_AS"/>
</dbReference>
<dbReference type="InterPro" id="IPR019954">
    <property type="entry name" value="Ubiquitin_CS"/>
</dbReference>
<dbReference type="InterPro" id="IPR000823">
    <property type="entry name" value="Peroxidase_pln"/>
</dbReference>
<dbReference type="FunFam" id="1.10.520.10:FF:000001">
    <property type="entry name" value="Peroxidase"/>
    <property type="match status" value="1"/>
</dbReference>
<comment type="subcellular location">
    <subcellularLocation>
        <location evidence="5">Cytoplasm</location>
    </subcellularLocation>
    <subcellularLocation>
        <location evidence="4">Nucleus</location>
    </subcellularLocation>
</comment>
<dbReference type="PROSITE" id="PS00435">
    <property type="entry name" value="PEROXIDASE_1"/>
    <property type="match status" value="1"/>
</dbReference>
<evidence type="ECO:0000256" key="24">
    <source>
        <dbReference type="ARBA" id="ARBA00035124"/>
    </source>
</evidence>
<dbReference type="PROSITE" id="PS00436">
    <property type="entry name" value="PEROXIDASE_2"/>
    <property type="match status" value="1"/>
</dbReference>
<evidence type="ECO:0000256" key="6">
    <source>
        <dbReference type="ARBA" id="ARBA00006873"/>
    </source>
</evidence>
<feature type="disulfide bond" evidence="30">
    <location>
        <begin position="294"/>
        <end position="327"/>
    </location>
</feature>
<feature type="binding site" evidence="28">
    <location>
        <position position="162"/>
    </location>
    <ligand>
        <name>Ca(2+)</name>
        <dbReference type="ChEBI" id="CHEBI:29108"/>
        <label>1</label>
    </ligand>
</feature>
<dbReference type="SMART" id="SM00213">
    <property type="entry name" value="UBQ"/>
    <property type="match status" value="1"/>
</dbReference>
<dbReference type="FunFam" id="3.10.20.90:FF:000014">
    <property type="entry name" value="Ubiquitin-60S ribosomal L40 fusion"/>
    <property type="match status" value="1"/>
</dbReference>
<evidence type="ECO:0000256" key="7">
    <source>
        <dbReference type="ARBA" id="ARBA00012313"/>
    </source>
</evidence>
<feature type="binding site" evidence="28">
    <location>
        <position position="183"/>
    </location>
    <ligand>
        <name>Ca(2+)</name>
        <dbReference type="ChEBI" id="CHEBI:29108"/>
        <label>1</label>
    </ligand>
</feature>
<dbReference type="GO" id="GO:0020037">
    <property type="term" value="F:heme binding"/>
    <property type="evidence" value="ECO:0007669"/>
    <property type="project" value="InterPro"/>
</dbReference>
<dbReference type="GO" id="GO:0006979">
    <property type="term" value="P:response to oxidative stress"/>
    <property type="evidence" value="ECO:0007669"/>
    <property type="project" value="InterPro"/>
</dbReference>
<feature type="active site" description="Proton acceptor" evidence="26">
    <location>
        <position position="161"/>
    </location>
</feature>
<protein>
    <recommendedName>
        <fullName evidence="25">Peroxidase 1</fullName>
        <ecNumber evidence="7">1.11.1.7</ecNumber>
    </recommendedName>
</protein>
<evidence type="ECO:0000313" key="33">
    <source>
        <dbReference type="EMBL" id="KAG6494482.1"/>
    </source>
</evidence>
<evidence type="ECO:0000256" key="3">
    <source>
        <dbReference type="ARBA" id="ARBA00002322"/>
    </source>
</evidence>
<dbReference type="Pfam" id="PF00141">
    <property type="entry name" value="peroxidase"/>
    <property type="match status" value="1"/>
</dbReference>
<dbReference type="Gene3D" id="1.10.420.10">
    <property type="entry name" value="Peroxidase, domain 2"/>
    <property type="match status" value="1"/>
</dbReference>
<feature type="binding site" evidence="28">
    <location>
        <position position="165"/>
    </location>
    <ligand>
        <name>Ca(2+)</name>
        <dbReference type="ChEBI" id="CHEBI:29108"/>
        <label>1</label>
    </ligand>
</feature>
<evidence type="ECO:0000256" key="23">
    <source>
        <dbReference type="ARBA" id="ARBA00023324"/>
    </source>
</evidence>
<dbReference type="GO" id="GO:0005634">
    <property type="term" value="C:nucleus"/>
    <property type="evidence" value="ECO:0007669"/>
    <property type="project" value="UniProtKB-SubCell"/>
</dbReference>
<feature type="binding site" description="axial binding residue" evidence="28">
    <location>
        <position position="287"/>
    </location>
    <ligand>
        <name>heme b</name>
        <dbReference type="ChEBI" id="CHEBI:60344"/>
    </ligand>
    <ligandPart>
        <name>Fe</name>
        <dbReference type="ChEBI" id="CHEBI:18248"/>
    </ligandPart>
</feature>
<evidence type="ECO:0000259" key="32">
    <source>
        <dbReference type="PROSITE" id="PS50873"/>
    </source>
</evidence>
<name>A0A8J5FYC7_ZINOF</name>
<dbReference type="GO" id="GO:1990904">
    <property type="term" value="C:ribonucleoprotein complex"/>
    <property type="evidence" value="ECO:0007669"/>
    <property type="project" value="UniProtKB-KW"/>
</dbReference>
<dbReference type="PANTHER" id="PTHR31235">
    <property type="entry name" value="PEROXIDASE 25-RELATED"/>
    <property type="match status" value="1"/>
</dbReference>
<sequence length="423" mass="46538">MQIFVKTLTGKTITLEVESSDTIDNVKAKIQDKEGIPPDQQRLIFAGKQLEDGRTLADYNIQKESTLHLVLRLRGGIIEPSLMALARKYNQEKMICRKNMRFSVSAIPIILGLLSCVQADLEIGFYANSCPRAEMMILDFVREHISNAPSLAASLLRMHFHDCFVRGCDGSILINSTRKNKAEKAAIPNETLRGFDFIDRVKSSVEEECPGIVSCADILALVARDAVGIIGGPFWRVPTGRRDGLVSKFSEASSEIPSPTSNFSTLLSSFNKKGLDVTDLVLLSGAHTIGIAHCQSIHDRLYNFSGKGEQDPSMDSLYAMNLKQNKCKSSNDNTTIIEMDPGSFRTFDVGYYRNVLKRRGLFGSDAALMTSEAAREAITSLVEGPLVRFFSQFALSMERMGSIQVKTGSSGEIRKNCAVVNGS</sequence>
<comment type="subunit">
    <text evidence="24">Part of the 60S ribosomal subunit.</text>
</comment>
<keyword evidence="13 28" id="KW-0479">Metal-binding</keyword>
<dbReference type="Gene3D" id="3.10.20.90">
    <property type="entry name" value="Phosphatidylinositol 3-kinase Catalytic Subunit, Chain A, domain 1"/>
    <property type="match status" value="1"/>
</dbReference>
<dbReference type="InterPro" id="IPR001975">
    <property type="entry name" value="Ribosomal_eL40_dom"/>
</dbReference>
<dbReference type="InterPro" id="IPR038587">
    <property type="entry name" value="Ribosomal_eL40_sf"/>
</dbReference>
<feature type="disulfide bond" evidence="30">
    <location>
        <begin position="215"/>
        <end position="417"/>
    </location>
</feature>
<dbReference type="GO" id="GO:0003735">
    <property type="term" value="F:structural constituent of ribosome"/>
    <property type="evidence" value="ECO:0007669"/>
    <property type="project" value="InterPro"/>
</dbReference>
<dbReference type="Pfam" id="PF00240">
    <property type="entry name" value="ubiquitin"/>
    <property type="match status" value="1"/>
</dbReference>
<evidence type="ECO:0000256" key="14">
    <source>
        <dbReference type="ARBA" id="ARBA00022729"/>
    </source>
</evidence>
<keyword evidence="9" id="KW-1017">Isopeptide bond</keyword>
<evidence type="ECO:0000256" key="13">
    <source>
        <dbReference type="ARBA" id="ARBA00022723"/>
    </source>
</evidence>
<feature type="domain" description="Plant heme peroxidase family profile" evidence="32">
    <location>
        <begin position="120"/>
        <end position="421"/>
    </location>
</feature>
<dbReference type="Proteomes" id="UP000734854">
    <property type="component" value="Unassembled WGS sequence"/>
</dbReference>
<evidence type="ECO:0000256" key="5">
    <source>
        <dbReference type="ARBA" id="ARBA00004496"/>
    </source>
</evidence>
<dbReference type="InterPro" id="IPR002016">
    <property type="entry name" value="Haem_peroxidase"/>
</dbReference>
<evidence type="ECO:0000256" key="30">
    <source>
        <dbReference type="PIRSR" id="PIRSR600823-5"/>
    </source>
</evidence>
<dbReference type="EC" id="1.11.1.7" evidence="7"/>
<dbReference type="CDD" id="cd01803">
    <property type="entry name" value="Ubl_ubiquitin"/>
    <property type="match status" value="1"/>
</dbReference>
<keyword evidence="20" id="KW-0325">Glycoprotein</keyword>
<keyword evidence="34" id="KW-1185">Reference proteome</keyword>
<keyword evidence="19 30" id="KW-1015">Disulfide bond</keyword>
<evidence type="ECO:0000256" key="9">
    <source>
        <dbReference type="ARBA" id="ARBA00022499"/>
    </source>
</evidence>
<keyword evidence="18 28" id="KW-0408">Iron</keyword>
<dbReference type="PROSITE" id="PS50873">
    <property type="entry name" value="PEROXIDASE_4"/>
    <property type="match status" value="1"/>
</dbReference>
<evidence type="ECO:0000256" key="8">
    <source>
        <dbReference type="ARBA" id="ARBA00022490"/>
    </source>
</evidence>
<keyword evidence="16" id="KW-0689">Ribosomal protein</keyword>
<dbReference type="InterPro" id="IPR029071">
    <property type="entry name" value="Ubiquitin-like_domsf"/>
</dbReference>
<evidence type="ECO:0000259" key="31">
    <source>
        <dbReference type="PROSITE" id="PS50053"/>
    </source>
</evidence>
<dbReference type="PRINTS" id="PR00461">
    <property type="entry name" value="PLPEROXIDASE"/>
</dbReference>
<dbReference type="SUPFAM" id="SSF48113">
    <property type="entry name" value="Heme-dependent peroxidases"/>
    <property type="match status" value="1"/>
</dbReference>
<keyword evidence="23" id="KW-0376">Hydrogen peroxide</keyword>
<comment type="caution">
    <text evidence="33">The sequence shown here is derived from an EMBL/GenBank/DDBJ whole genome shotgun (WGS) entry which is preliminary data.</text>
</comment>
<evidence type="ECO:0000256" key="12">
    <source>
        <dbReference type="ARBA" id="ARBA00022617"/>
    </source>
</evidence>
<dbReference type="FunFam" id="1.10.420.10:FF:000008">
    <property type="entry name" value="Peroxidase"/>
    <property type="match status" value="1"/>
</dbReference>
<evidence type="ECO:0000256" key="15">
    <source>
        <dbReference type="ARBA" id="ARBA00022837"/>
    </source>
</evidence>
<comment type="function">
    <text evidence="2">Component of the 60S subunit of the ribosome.</text>
</comment>
<keyword evidence="14" id="KW-0732">Signal</keyword>
<comment type="catalytic activity">
    <reaction evidence="1">
        <text>2 a phenolic donor + H2O2 = 2 a phenolic radical donor + 2 H2O</text>
        <dbReference type="Rhea" id="RHEA:56136"/>
        <dbReference type="ChEBI" id="CHEBI:15377"/>
        <dbReference type="ChEBI" id="CHEBI:16240"/>
        <dbReference type="ChEBI" id="CHEBI:139520"/>
        <dbReference type="ChEBI" id="CHEBI:139521"/>
        <dbReference type="EC" id="1.11.1.7"/>
    </reaction>
</comment>
<evidence type="ECO:0000256" key="26">
    <source>
        <dbReference type="PIRSR" id="PIRSR600823-1"/>
    </source>
</evidence>
<evidence type="ECO:0000256" key="29">
    <source>
        <dbReference type="PIRSR" id="PIRSR600823-4"/>
    </source>
</evidence>
<keyword evidence="21" id="KW-0539">Nucleus</keyword>
<evidence type="ECO:0000256" key="2">
    <source>
        <dbReference type="ARBA" id="ARBA00002241"/>
    </source>
</evidence>
<keyword evidence="12" id="KW-0349">Heme</keyword>
<evidence type="ECO:0000256" key="11">
    <source>
        <dbReference type="ARBA" id="ARBA00022559"/>
    </source>
</evidence>
<comment type="cofactor">
    <cofactor evidence="28">
        <name>heme b</name>
        <dbReference type="ChEBI" id="CHEBI:60344"/>
    </cofactor>
    <text evidence="28">Binds 1 heme b (iron(II)-protoporphyrin IX) group per subunit.</text>
</comment>
<comment type="cofactor">
    <cofactor evidence="28">
        <name>Ca(2+)</name>
        <dbReference type="ChEBI" id="CHEBI:29108"/>
    </cofactor>
    <text evidence="28">Binds 2 calcium ions per subunit.</text>
</comment>
<feature type="binding site" evidence="28">
    <location>
        <position position="171"/>
    </location>
    <ligand>
        <name>Ca(2+)</name>
        <dbReference type="ChEBI" id="CHEBI:29108"/>
        <label>1</label>
    </ligand>
</feature>
<dbReference type="PRINTS" id="PR00458">
    <property type="entry name" value="PEROXIDASE"/>
</dbReference>
<gene>
    <name evidence="33" type="ORF">ZIOFF_049514</name>
</gene>
<keyword evidence="8" id="KW-0963">Cytoplasm</keyword>
<evidence type="ECO:0000256" key="20">
    <source>
        <dbReference type="ARBA" id="ARBA00023180"/>
    </source>
</evidence>
<dbReference type="PROSITE" id="PS50053">
    <property type="entry name" value="UBIQUITIN_2"/>
    <property type="match status" value="1"/>
</dbReference>
<feature type="site" description="Transition state stabilizer" evidence="29">
    <location>
        <position position="157"/>
    </location>
</feature>
<evidence type="ECO:0000256" key="17">
    <source>
        <dbReference type="ARBA" id="ARBA00023002"/>
    </source>
</evidence>
<reference evidence="33 34" key="1">
    <citation type="submission" date="2020-08" db="EMBL/GenBank/DDBJ databases">
        <title>Plant Genome Project.</title>
        <authorList>
            <person name="Zhang R.-G."/>
        </authorList>
    </citation>
    <scope>NUCLEOTIDE SEQUENCE [LARGE SCALE GENOMIC DNA]</scope>
    <source>
        <tissue evidence="33">Rhizome</tissue>
    </source>
</reference>
<evidence type="ECO:0000256" key="28">
    <source>
        <dbReference type="PIRSR" id="PIRSR600823-3"/>
    </source>
</evidence>
<evidence type="ECO:0000256" key="10">
    <source>
        <dbReference type="ARBA" id="ARBA00022525"/>
    </source>
</evidence>
<dbReference type="InterPro" id="IPR000626">
    <property type="entry name" value="Ubiquitin-like_dom"/>
</dbReference>